<dbReference type="Gene3D" id="3.30.1950.10">
    <property type="entry name" value="wza like domain"/>
    <property type="match status" value="1"/>
</dbReference>
<name>A0A0T7FGE9_NEOGA</name>
<dbReference type="Pfam" id="PF02563">
    <property type="entry name" value="Poly_export"/>
    <property type="match status" value="1"/>
</dbReference>
<evidence type="ECO:0000313" key="8">
    <source>
        <dbReference type="Proteomes" id="UP000046176"/>
    </source>
</evidence>
<feature type="signal peptide" evidence="4">
    <location>
        <begin position="1"/>
        <end position="21"/>
    </location>
</feature>
<protein>
    <submittedName>
        <fullName evidence="7">Exopolysaccharide biosynthesis protein Bme11</fullName>
    </submittedName>
</protein>
<evidence type="ECO:0000256" key="3">
    <source>
        <dbReference type="SAM" id="MobiDB-lite"/>
    </source>
</evidence>
<feature type="coiled-coil region" evidence="2">
    <location>
        <begin position="155"/>
        <end position="182"/>
    </location>
</feature>
<feature type="coiled-coil region" evidence="2">
    <location>
        <begin position="271"/>
        <end position="334"/>
    </location>
</feature>
<dbReference type="InterPro" id="IPR003715">
    <property type="entry name" value="Poly_export_N"/>
</dbReference>
<dbReference type="Proteomes" id="UP000046176">
    <property type="component" value="Unassembled WGS sequence"/>
</dbReference>
<gene>
    <name evidence="7" type="ORF">NGAL_HAMBI1145_21500</name>
</gene>
<dbReference type="EMBL" id="CCRH01000005">
    <property type="protein sequence ID" value="CDZ34071.1"/>
    <property type="molecule type" value="Genomic_DNA"/>
</dbReference>
<reference evidence="7 8" key="1">
    <citation type="submission" date="2014-08" db="EMBL/GenBank/DDBJ databases">
        <authorList>
            <person name="Chen Y.-H."/>
        </authorList>
    </citation>
    <scope>NUCLEOTIDE SEQUENCE [LARGE SCALE GENOMIC DNA]</scope>
</reference>
<dbReference type="PANTHER" id="PTHR33619:SF3">
    <property type="entry name" value="POLYSACCHARIDE EXPORT PROTEIN GFCE-RELATED"/>
    <property type="match status" value="1"/>
</dbReference>
<evidence type="ECO:0000259" key="6">
    <source>
        <dbReference type="Pfam" id="PF25994"/>
    </source>
</evidence>
<keyword evidence="1 4" id="KW-0732">Signal</keyword>
<sequence>MRGITSLAGLLLCLTFGDVSAQTTYRLQPGDTLQVWIAQEPELTREVVIAPDGWLSFPLAGHIQSAGLSLSELEAQLLGRLKTYFKDSPNLTIMLRPNSQNPQLIYVLGEVDNPGEYAYRANMTVLHGISVAGGVYRTPLLAADQDRSVVVKREVEHSQKRLQELRARITRLEAEMRGEKSIGTAETLAADPALAQEQSLLNARMETLAMEEKAQAQANQLSERNSLAMQEQADTLTKRIDLARRRLQSINGLVAKGVTEGSQQMVQEGTVAELEGQVSRLTSEIAVAERAKMAELARYDSARQAQRTQLLVELNAAQREQEEAAARLADSTRIMTIYGENAASNQQRERRMLGYQIVRTVNGETREFAATEMTPILPGDLLRVAYSDPANNRDAGAVQPVAQVGSRTSGLTPRAAR</sequence>
<feature type="domain" description="AprE-like long alpha-helical hairpin" evidence="6">
    <location>
        <begin position="153"/>
        <end position="331"/>
    </location>
</feature>
<dbReference type="RefSeq" id="WP_080951089.1">
    <property type="nucleotide sequence ID" value="NZ_CCRH01000005.1"/>
</dbReference>
<proteinExistence type="predicted"/>
<evidence type="ECO:0000256" key="4">
    <source>
        <dbReference type="SAM" id="SignalP"/>
    </source>
</evidence>
<dbReference type="Pfam" id="PF25994">
    <property type="entry name" value="HH_AprE"/>
    <property type="match status" value="1"/>
</dbReference>
<feature type="chain" id="PRO_5006682167" evidence="4">
    <location>
        <begin position="22"/>
        <end position="417"/>
    </location>
</feature>
<feature type="region of interest" description="Disordered" evidence="3">
    <location>
        <begin position="393"/>
        <end position="417"/>
    </location>
</feature>
<dbReference type="Gene3D" id="3.10.560.10">
    <property type="entry name" value="Outer membrane lipoprotein wza domain like"/>
    <property type="match status" value="1"/>
</dbReference>
<dbReference type="PANTHER" id="PTHR33619">
    <property type="entry name" value="POLYSACCHARIDE EXPORT PROTEIN GFCE-RELATED"/>
    <property type="match status" value="1"/>
</dbReference>
<dbReference type="InterPro" id="IPR058781">
    <property type="entry name" value="HH_AprE-like"/>
</dbReference>
<dbReference type="OrthoDB" id="9798876at2"/>
<keyword evidence="2" id="KW-0175">Coiled coil</keyword>
<dbReference type="GO" id="GO:0015159">
    <property type="term" value="F:polysaccharide transmembrane transporter activity"/>
    <property type="evidence" value="ECO:0007669"/>
    <property type="project" value="InterPro"/>
</dbReference>
<dbReference type="InterPro" id="IPR049712">
    <property type="entry name" value="Poly_export"/>
</dbReference>
<feature type="domain" description="Polysaccharide export protein N-terminal" evidence="5">
    <location>
        <begin position="21"/>
        <end position="95"/>
    </location>
</feature>
<organism evidence="7 8">
    <name type="scientific">Neorhizobium galegae bv. officinalis</name>
    <dbReference type="NCBI Taxonomy" id="323656"/>
    <lineage>
        <taxon>Bacteria</taxon>
        <taxon>Pseudomonadati</taxon>
        <taxon>Pseudomonadota</taxon>
        <taxon>Alphaproteobacteria</taxon>
        <taxon>Hyphomicrobiales</taxon>
        <taxon>Rhizobiaceae</taxon>
        <taxon>Rhizobium/Agrobacterium group</taxon>
        <taxon>Neorhizobium</taxon>
    </lineage>
</organism>
<evidence type="ECO:0000256" key="2">
    <source>
        <dbReference type="SAM" id="Coils"/>
    </source>
</evidence>
<dbReference type="AlphaFoldDB" id="A0A0T7FGE9"/>
<evidence type="ECO:0000259" key="5">
    <source>
        <dbReference type="Pfam" id="PF02563"/>
    </source>
</evidence>
<accession>A0A0T7FGE9</accession>
<evidence type="ECO:0000313" key="7">
    <source>
        <dbReference type="EMBL" id="CDZ34071.1"/>
    </source>
</evidence>
<evidence type="ECO:0000256" key="1">
    <source>
        <dbReference type="ARBA" id="ARBA00022729"/>
    </source>
</evidence>